<evidence type="ECO:0000313" key="3">
    <source>
        <dbReference type="Proteomes" id="UP000475325"/>
    </source>
</evidence>
<dbReference type="GO" id="GO:0047443">
    <property type="term" value="F:4-hydroxy-4-methyl-2-oxoglutarate aldolase activity"/>
    <property type="evidence" value="ECO:0007669"/>
    <property type="project" value="TreeGrafter"/>
</dbReference>
<sequence>MITMSLDDKFKALAAYTACDISDALLKLKVPGAGFLADISLHTPSKPLQTPIISPAHTVLFVPKSSPTPSLLPPSSHFADLTPPSTITLISQPPNQRNAVLGGLVAARIQKLGSLAIIVDGRIRDVTELKNLGVDVWAKGTSTVGAGGESKCVAVGVEVEVEGVTVVPGDIIFADPVNGVVSIPQDKLDAVLELLPKITGADDKVRIDVLQNNSGLQEAFKKHRSSL</sequence>
<evidence type="ECO:0000256" key="1">
    <source>
        <dbReference type="PIRSR" id="PIRSR605493-1"/>
    </source>
</evidence>
<feature type="binding site" evidence="1">
    <location>
        <position position="124"/>
    </location>
    <ligand>
        <name>Mg(2+)</name>
        <dbReference type="ChEBI" id="CHEBI:18420"/>
    </ligand>
</feature>
<dbReference type="GO" id="GO:0046872">
    <property type="term" value="F:metal ion binding"/>
    <property type="evidence" value="ECO:0007669"/>
    <property type="project" value="UniProtKB-KW"/>
</dbReference>
<name>A0A7C8N5Z6_ORBOL</name>
<feature type="binding site" evidence="1">
    <location>
        <begin position="102"/>
        <end position="105"/>
    </location>
    <ligand>
        <name>substrate</name>
    </ligand>
</feature>
<dbReference type="InterPro" id="IPR036704">
    <property type="entry name" value="RraA/RraA-like_sf"/>
</dbReference>
<accession>A0A7C8N5Z6</accession>
<organism evidence="2 3">
    <name type="scientific">Orbilia oligospora</name>
    <name type="common">Nematode-trapping fungus</name>
    <name type="synonym">Arthrobotrys oligospora</name>
    <dbReference type="NCBI Taxonomy" id="2813651"/>
    <lineage>
        <taxon>Eukaryota</taxon>
        <taxon>Fungi</taxon>
        <taxon>Dikarya</taxon>
        <taxon>Ascomycota</taxon>
        <taxon>Pezizomycotina</taxon>
        <taxon>Orbiliomycetes</taxon>
        <taxon>Orbiliales</taxon>
        <taxon>Orbiliaceae</taxon>
        <taxon>Orbilia</taxon>
    </lineage>
</organism>
<dbReference type="Pfam" id="PF03737">
    <property type="entry name" value="RraA-like"/>
    <property type="match status" value="1"/>
</dbReference>
<evidence type="ECO:0000313" key="2">
    <source>
        <dbReference type="EMBL" id="KAF3094116.1"/>
    </source>
</evidence>
<feature type="binding site" evidence="1">
    <location>
        <position position="125"/>
    </location>
    <ligand>
        <name>Mg(2+)</name>
        <dbReference type="ChEBI" id="CHEBI:18420"/>
    </ligand>
</feature>
<evidence type="ECO:0008006" key="4">
    <source>
        <dbReference type="Google" id="ProtNLM"/>
    </source>
</evidence>
<comment type="cofactor">
    <cofactor evidence="1">
        <name>Mg(2+)</name>
        <dbReference type="ChEBI" id="CHEBI:18420"/>
    </cofactor>
</comment>
<protein>
    <recommendedName>
        <fullName evidence="4">4-hydroxy-4-methyl-2-oxoglutarate aldolase</fullName>
    </recommendedName>
</protein>
<dbReference type="EMBL" id="WIQW01000045">
    <property type="protein sequence ID" value="KAF3094116.1"/>
    <property type="molecule type" value="Genomic_DNA"/>
</dbReference>
<dbReference type="PANTHER" id="PTHR33254">
    <property type="entry name" value="4-HYDROXY-4-METHYL-2-OXOGLUTARATE ALDOLASE 3-RELATED"/>
    <property type="match status" value="1"/>
</dbReference>
<keyword evidence="1" id="KW-0479">Metal-binding</keyword>
<dbReference type="GO" id="GO:0008948">
    <property type="term" value="F:oxaloacetate decarboxylase activity"/>
    <property type="evidence" value="ECO:0007669"/>
    <property type="project" value="TreeGrafter"/>
</dbReference>
<comment type="caution">
    <text evidence="2">The sequence shown here is derived from an EMBL/GenBank/DDBJ whole genome shotgun (WGS) entry which is preliminary data.</text>
</comment>
<dbReference type="AlphaFoldDB" id="A0A7C8N5Z6"/>
<dbReference type="PANTHER" id="PTHR33254:SF4">
    <property type="entry name" value="4-HYDROXY-4-METHYL-2-OXOGLUTARATE ALDOLASE 3-RELATED"/>
    <property type="match status" value="1"/>
</dbReference>
<dbReference type="InterPro" id="IPR005493">
    <property type="entry name" value="RraA/RraA-like"/>
</dbReference>
<dbReference type="SUPFAM" id="SSF89562">
    <property type="entry name" value="RraA-like"/>
    <property type="match status" value="1"/>
</dbReference>
<gene>
    <name evidence="2" type="ORF">TWF102_007625</name>
</gene>
<keyword evidence="1" id="KW-0460">Magnesium</keyword>
<reference evidence="2 3" key="1">
    <citation type="submission" date="2019-06" db="EMBL/GenBank/DDBJ databases">
        <authorList>
            <person name="Palmer J.M."/>
        </authorList>
    </citation>
    <scope>NUCLEOTIDE SEQUENCE [LARGE SCALE GENOMIC DNA]</scope>
    <source>
        <strain evidence="2 3">TWF102</strain>
    </source>
</reference>
<proteinExistence type="predicted"/>
<dbReference type="Proteomes" id="UP000475325">
    <property type="component" value="Unassembled WGS sequence"/>
</dbReference>
<dbReference type="Gene3D" id="3.50.30.40">
    <property type="entry name" value="Ribonuclease E inhibitor RraA/RraA-like"/>
    <property type="match status" value="1"/>
</dbReference>